<dbReference type="Proteomes" id="UP000314294">
    <property type="component" value="Unassembled WGS sequence"/>
</dbReference>
<organism evidence="1 2">
    <name type="scientific">Liparis tanakae</name>
    <name type="common">Tanaka's snailfish</name>
    <dbReference type="NCBI Taxonomy" id="230148"/>
    <lineage>
        <taxon>Eukaryota</taxon>
        <taxon>Metazoa</taxon>
        <taxon>Chordata</taxon>
        <taxon>Craniata</taxon>
        <taxon>Vertebrata</taxon>
        <taxon>Euteleostomi</taxon>
        <taxon>Actinopterygii</taxon>
        <taxon>Neopterygii</taxon>
        <taxon>Teleostei</taxon>
        <taxon>Neoteleostei</taxon>
        <taxon>Acanthomorphata</taxon>
        <taxon>Eupercaria</taxon>
        <taxon>Perciformes</taxon>
        <taxon>Cottioidei</taxon>
        <taxon>Cottales</taxon>
        <taxon>Liparidae</taxon>
        <taxon>Liparis</taxon>
    </lineage>
</organism>
<name>A0A4Z2JEM9_9TELE</name>
<protein>
    <submittedName>
        <fullName evidence="1">Uncharacterized protein</fullName>
    </submittedName>
</protein>
<keyword evidence="2" id="KW-1185">Reference proteome</keyword>
<dbReference type="AlphaFoldDB" id="A0A4Z2JEM9"/>
<sequence length="90" mass="9432">MNSNTLKHSGNSLIRAHWLRTHPSTASAAQQAVLPRGLLARPGPGDAGTAFLHSQQNLTMEKCMVANVGEGNGEVGVDKGEKDTVVAVVE</sequence>
<evidence type="ECO:0000313" key="1">
    <source>
        <dbReference type="EMBL" id="TNN88709.1"/>
    </source>
</evidence>
<evidence type="ECO:0000313" key="2">
    <source>
        <dbReference type="Proteomes" id="UP000314294"/>
    </source>
</evidence>
<reference evidence="1 2" key="1">
    <citation type="submission" date="2019-03" db="EMBL/GenBank/DDBJ databases">
        <title>First draft genome of Liparis tanakae, snailfish: a comprehensive survey of snailfish specific genes.</title>
        <authorList>
            <person name="Kim W."/>
            <person name="Song I."/>
            <person name="Jeong J.-H."/>
            <person name="Kim D."/>
            <person name="Kim S."/>
            <person name="Ryu S."/>
            <person name="Song J.Y."/>
            <person name="Lee S.K."/>
        </authorList>
    </citation>
    <scope>NUCLEOTIDE SEQUENCE [LARGE SCALE GENOMIC DNA]</scope>
    <source>
        <tissue evidence="1">Muscle</tissue>
    </source>
</reference>
<comment type="caution">
    <text evidence="1">The sequence shown here is derived from an EMBL/GenBank/DDBJ whole genome shotgun (WGS) entry which is preliminary data.</text>
</comment>
<proteinExistence type="predicted"/>
<gene>
    <name evidence="1" type="ORF">EYF80_001041</name>
</gene>
<dbReference type="EMBL" id="SRLO01000004">
    <property type="protein sequence ID" value="TNN88709.1"/>
    <property type="molecule type" value="Genomic_DNA"/>
</dbReference>
<accession>A0A4Z2JEM9</accession>